<dbReference type="InterPro" id="IPR052064">
    <property type="entry name" value="Mito_IMP1_subunit"/>
</dbReference>
<dbReference type="PROSITE" id="PS00501">
    <property type="entry name" value="SPASE_I_1"/>
    <property type="match status" value="1"/>
</dbReference>
<reference evidence="7" key="1">
    <citation type="journal article" date="2019" name="Int. J. Syst. Evol. Microbiol.">
        <title>The Global Catalogue of Microorganisms (GCM) 10K type strain sequencing project: providing services to taxonomists for standard genome sequencing and annotation.</title>
        <authorList>
            <consortium name="The Broad Institute Genomics Platform"/>
            <consortium name="The Broad Institute Genome Sequencing Center for Infectious Disease"/>
            <person name="Wu L."/>
            <person name="Ma J."/>
        </authorList>
    </citation>
    <scope>NUCLEOTIDE SEQUENCE [LARGE SCALE GENOMIC DNA]</scope>
    <source>
        <strain evidence="7">KLKA75</strain>
    </source>
</reference>
<dbReference type="Gene3D" id="2.10.109.10">
    <property type="entry name" value="Umud Fragment, subunit A"/>
    <property type="match status" value="1"/>
</dbReference>
<sequence length="136" mass="14986">MRMRPGRAAATAGAFAAAAGLAAVAWRRGRLRAVAVTGESMLPALRAGDWLLVRVGAPVRAGDAVVARHPWNEDQLIVKRAVREDSGGWWLESDNQRAHGRQDSWDFDTVPHRLVLGPVVARYWPFDRIGLLTGRR</sequence>
<gene>
    <name evidence="6" type="ORF">ACFPCY_01290</name>
</gene>
<protein>
    <submittedName>
        <fullName evidence="6">S24 family peptidase</fullName>
    </submittedName>
</protein>
<comment type="caution">
    <text evidence="6">The sequence shown here is derived from an EMBL/GenBank/DDBJ whole genome shotgun (WGS) entry which is preliminary data.</text>
</comment>
<dbReference type="InterPro" id="IPR039418">
    <property type="entry name" value="LexA-like"/>
</dbReference>
<dbReference type="RefSeq" id="WP_378251671.1">
    <property type="nucleotide sequence ID" value="NZ_JBHSIT010000001.1"/>
</dbReference>
<name>A0ABV9TPC4_9ACTN</name>
<accession>A0ABV9TPC4</accession>
<dbReference type="EMBL" id="JBHSIT010000001">
    <property type="protein sequence ID" value="MFC4905941.1"/>
    <property type="molecule type" value="Genomic_DNA"/>
</dbReference>
<dbReference type="PANTHER" id="PTHR12383:SF16">
    <property type="entry name" value="MITOCHONDRIAL INNER MEMBRANE PROTEASE SUBUNIT 1"/>
    <property type="match status" value="1"/>
</dbReference>
<dbReference type="Pfam" id="PF00717">
    <property type="entry name" value="Peptidase_S24"/>
    <property type="match status" value="1"/>
</dbReference>
<evidence type="ECO:0000313" key="7">
    <source>
        <dbReference type="Proteomes" id="UP001595872"/>
    </source>
</evidence>
<dbReference type="PANTHER" id="PTHR12383">
    <property type="entry name" value="PROTEASE FAMILY S26 MITOCHONDRIAL INNER MEMBRANE PROTEASE-RELATED"/>
    <property type="match status" value="1"/>
</dbReference>
<evidence type="ECO:0000256" key="1">
    <source>
        <dbReference type="ARBA" id="ARBA00004370"/>
    </source>
</evidence>
<comment type="subcellular location">
    <subcellularLocation>
        <location evidence="1">Membrane</location>
    </subcellularLocation>
</comment>
<evidence type="ECO:0000313" key="6">
    <source>
        <dbReference type="EMBL" id="MFC4905941.1"/>
    </source>
</evidence>
<proteinExistence type="predicted"/>
<feature type="domain" description="Peptidase S24/S26A/S26B/S26C" evidence="5">
    <location>
        <begin position="28"/>
        <end position="97"/>
    </location>
</feature>
<keyword evidence="2" id="KW-0645">Protease</keyword>
<keyword evidence="4" id="KW-0472">Membrane</keyword>
<evidence type="ECO:0000256" key="3">
    <source>
        <dbReference type="ARBA" id="ARBA00022801"/>
    </source>
</evidence>
<dbReference type="InterPro" id="IPR019756">
    <property type="entry name" value="Pept_S26A_signal_pept_1_Ser-AS"/>
</dbReference>
<dbReference type="Proteomes" id="UP001595872">
    <property type="component" value="Unassembled WGS sequence"/>
</dbReference>
<organism evidence="6 7">
    <name type="scientific">Actinomadura gamaensis</name>
    <dbReference type="NCBI Taxonomy" id="1763541"/>
    <lineage>
        <taxon>Bacteria</taxon>
        <taxon>Bacillati</taxon>
        <taxon>Actinomycetota</taxon>
        <taxon>Actinomycetes</taxon>
        <taxon>Streptosporangiales</taxon>
        <taxon>Thermomonosporaceae</taxon>
        <taxon>Actinomadura</taxon>
    </lineage>
</organism>
<dbReference type="InterPro" id="IPR015927">
    <property type="entry name" value="Peptidase_S24_S26A/B/C"/>
</dbReference>
<keyword evidence="3" id="KW-0378">Hydrolase</keyword>
<evidence type="ECO:0000259" key="5">
    <source>
        <dbReference type="Pfam" id="PF00717"/>
    </source>
</evidence>
<evidence type="ECO:0000256" key="4">
    <source>
        <dbReference type="ARBA" id="ARBA00023136"/>
    </source>
</evidence>
<dbReference type="InterPro" id="IPR036286">
    <property type="entry name" value="LexA/Signal_pep-like_sf"/>
</dbReference>
<dbReference type="SUPFAM" id="SSF51306">
    <property type="entry name" value="LexA/Signal peptidase"/>
    <property type="match status" value="1"/>
</dbReference>
<keyword evidence="7" id="KW-1185">Reference proteome</keyword>
<evidence type="ECO:0000256" key="2">
    <source>
        <dbReference type="ARBA" id="ARBA00022670"/>
    </source>
</evidence>
<dbReference type="CDD" id="cd06529">
    <property type="entry name" value="S24_LexA-like"/>
    <property type="match status" value="1"/>
</dbReference>